<keyword evidence="2" id="KW-1185">Reference proteome</keyword>
<name>A0AAV7JZ61_9METZ</name>
<gene>
    <name evidence="1" type="ORF">LOD99_641</name>
</gene>
<proteinExistence type="predicted"/>
<evidence type="ECO:0000313" key="2">
    <source>
        <dbReference type="Proteomes" id="UP001165289"/>
    </source>
</evidence>
<evidence type="ECO:0000313" key="1">
    <source>
        <dbReference type="EMBL" id="KAI6654242.1"/>
    </source>
</evidence>
<protein>
    <submittedName>
        <fullName evidence="1">Uncharacterized protein</fullName>
    </submittedName>
</protein>
<accession>A0AAV7JZ61</accession>
<dbReference type="Proteomes" id="UP001165289">
    <property type="component" value="Unassembled WGS sequence"/>
</dbReference>
<dbReference type="EMBL" id="JAKMXF010000222">
    <property type="protein sequence ID" value="KAI6654242.1"/>
    <property type="molecule type" value="Genomic_DNA"/>
</dbReference>
<sequence>MEYLSEYQHDFPQDSFLYPQPSCSSYGNMTSLPDIFSQHNQYGWSSPFDENIYLHHALTSTKCSEYLEEYPEYTTSDLGVQGIEDSLITPKEEFEYDKEIPEVVGTINPDYISPSLFYYPLSPAQIFSQIEPHSNLPLFTLPPISQLISNEN</sequence>
<comment type="caution">
    <text evidence="1">The sequence shown here is derived from an EMBL/GenBank/DDBJ whole genome shotgun (WGS) entry which is preliminary data.</text>
</comment>
<organism evidence="1 2">
    <name type="scientific">Oopsacas minuta</name>
    <dbReference type="NCBI Taxonomy" id="111878"/>
    <lineage>
        <taxon>Eukaryota</taxon>
        <taxon>Metazoa</taxon>
        <taxon>Porifera</taxon>
        <taxon>Hexactinellida</taxon>
        <taxon>Hexasterophora</taxon>
        <taxon>Lyssacinosida</taxon>
        <taxon>Leucopsacidae</taxon>
        <taxon>Oopsacas</taxon>
    </lineage>
</organism>
<reference evidence="1 2" key="1">
    <citation type="journal article" date="2023" name="BMC Biol.">
        <title>The compact genome of the sponge Oopsacas minuta (Hexactinellida) is lacking key metazoan core genes.</title>
        <authorList>
            <person name="Santini S."/>
            <person name="Schenkelaars Q."/>
            <person name="Jourda C."/>
            <person name="Duchesne M."/>
            <person name="Belahbib H."/>
            <person name="Rocher C."/>
            <person name="Selva M."/>
            <person name="Riesgo A."/>
            <person name="Vervoort M."/>
            <person name="Leys S.P."/>
            <person name="Kodjabachian L."/>
            <person name="Le Bivic A."/>
            <person name="Borchiellini C."/>
            <person name="Claverie J.M."/>
            <person name="Renard E."/>
        </authorList>
    </citation>
    <scope>NUCLEOTIDE SEQUENCE [LARGE SCALE GENOMIC DNA]</scope>
    <source>
        <strain evidence="1">SPO-2</strain>
    </source>
</reference>
<dbReference type="AlphaFoldDB" id="A0AAV7JZ61"/>